<dbReference type="Proteomes" id="UP000295087">
    <property type="component" value="Unassembled WGS sequence"/>
</dbReference>
<organism evidence="2 3">
    <name type="scientific">Nocardia ignorata</name>
    <dbReference type="NCBI Taxonomy" id="145285"/>
    <lineage>
        <taxon>Bacteria</taxon>
        <taxon>Bacillati</taxon>
        <taxon>Actinomycetota</taxon>
        <taxon>Actinomycetes</taxon>
        <taxon>Mycobacteriales</taxon>
        <taxon>Nocardiaceae</taxon>
        <taxon>Nocardia</taxon>
    </lineage>
</organism>
<evidence type="ECO:0000256" key="1">
    <source>
        <dbReference type="SAM" id="MobiDB-lite"/>
    </source>
</evidence>
<evidence type="ECO:0000313" key="2">
    <source>
        <dbReference type="EMBL" id="TDP28235.1"/>
    </source>
</evidence>
<keyword evidence="3" id="KW-1185">Reference proteome</keyword>
<accession>A0A4R6NXM3</accession>
<protein>
    <submittedName>
        <fullName evidence="2">Uncharacterized protein</fullName>
    </submittedName>
</protein>
<name>A0A4R6NXM3_NOCIG</name>
<comment type="caution">
    <text evidence="2">The sequence shown here is derived from an EMBL/GenBank/DDBJ whole genome shotgun (WGS) entry which is preliminary data.</text>
</comment>
<dbReference type="AlphaFoldDB" id="A0A4R6NXM3"/>
<gene>
    <name evidence="2" type="ORF">DFR75_11821</name>
</gene>
<dbReference type="EMBL" id="SNXK01000018">
    <property type="protein sequence ID" value="TDP28235.1"/>
    <property type="molecule type" value="Genomic_DNA"/>
</dbReference>
<reference evidence="2 3" key="1">
    <citation type="submission" date="2019-03" db="EMBL/GenBank/DDBJ databases">
        <title>Genomic Encyclopedia of Type Strains, Phase IV (KMG-IV): sequencing the most valuable type-strain genomes for metagenomic binning, comparative biology and taxonomic classification.</title>
        <authorList>
            <person name="Goeker M."/>
        </authorList>
    </citation>
    <scope>NUCLEOTIDE SEQUENCE [LARGE SCALE GENOMIC DNA]</scope>
    <source>
        <strain evidence="2 3">DSM 44496</strain>
    </source>
</reference>
<sequence length="68" mass="7423">MTDRIELNSHPSAARRGLRETGNSAGAHTDVEVPQRFDRSPSTLVRQLEAMEAAGWVTTVAEPSGEFQ</sequence>
<dbReference type="RefSeq" id="WP_067498904.1">
    <property type="nucleotide sequence ID" value="NZ_SNXK01000018.1"/>
</dbReference>
<evidence type="ECO:0000313" key="3">
    <source>
        <dbReference type="Proteomes" id="UP000295087"/>
    </source>
</evidence>
<proteinExistence type="predicted"/>
<feature type="region of interest" description="Disordered" evidence="1">
    <location>
        <begin position="1"/>
        <end position="32"/>
    </location>
</feature>